<dbReference type="RefSeq" id="WP_161138917.1">
    <property type="nucleotide sequence ID" value="NZ_SPKJ01000004.1"/>
</dbReference>
<reference evidence="2" key="1">
    <citation type="submission" date="2019-03" db="EMBL/GenBank/DDBJ databases">
        <title>Afifella sp. nov., isolated from activated sludge.</title>
        <authorList>
            <person name="Li Q."/>
            <person name="Liu Y."/>
        </authorList>
    </citation>
    <scope>NUCLEOTIDE SEQUENCE</scope>
    <source>
        <strain evidence="2">L72</strain>
    </source>
</reference>
<sequence>MSDARRVLVTGTFDVENYGDLLFPIVAAHELGSRGFGVVPVSPTGAAVTGLADAPRPVTVAEMMSGEAPIAGILIGGGYIVHHHSASVLSEYESAGVADWAYAGLWLGATAAAALRDVPVAWNAPGAPVPFGGAGRRALIGSMLRAATYVSVRDPGSLEFLGQHEGVDIRVVPDTVLGLARAWPREALADACRTLAARKGISAGTRWLAVHLRMRTLGQLQLADLARSIDAIAARWEVTPLLIALGRSLDDAAAVSALSDTLRCGHVRLDDPTSLKEIAAAIAFSRAYVGASMHGYVTACAYDVPGVMVARPAHRKFGGLVSQLGRRGDLAQDWTSALDAVERHMAATPSPRIPASVRMALDQHWSEIGRALEDTREAAERRRRFLVDYLRSAIGGAGAAWAFQPFVSARR</sequence>
<dbReference type="GO" id="GO:0016740">
    <property type="term" value="F:transferase activity"/>
    <property type="evidence" value="ECO:0007669"/>
    <property type="project" value="UniProtKB-KW"/>
</dbReference>
<comment type="caution">
    <text evidence="2">The sequence shown here is derived from an EMBL/GenBank/DDBJ whole genome shotgun (WGS) entry which is preliminary data.</text>
</comment>
<protein>
    <submittedName>
        <fullName evidence="2">Polysaccharide pyruvyl transferase family protein</fullName>
    </submittedName>
</protein>
<proteinExistence type="predicted"/>
<dbReference type="InterPro" id="IPR007345">
    <property type="entry name" value="Polysacch_pyruvyl_Trfase"/>
</dbReference>
<keyword evidence="3" id="KW-1185">Reference proteome</keyword>
<dbReference type="Pfam" id="PF04230">
    <property type="entry name" value="PS_pyruv_trans"/>
    <property type="match status" value="1"/>
</dbReference>
<accession>A0A964T190</accession>
<dbReference type="AlphaFoldDB" id="A0A964T190"/>
<gene>
    <name evidence="2" type="ORF">E4O86_02385</name>
</gene>
<dbReference type="Proteomes" id="UP000773614">
    <property type="component" value="Unassembled WGS sequence"/>
</dbReference>
<evidence type="ECO:0000313" key="2">
    <source>
        <dbReference type="EMBL" id="MYZ46568.1"/>
    </source>
</evidence>
<evidence type="ECO:0000259" key="1">
    <source>
        <dbReference type="Pfam" id="PF04230"/>
    </source>
</evidence>
<evidence type="ECO:0000313" key="3">
    <source>
        <dbReference type="Proteomes" id="UP000773614"/>
    </source>
</evidence>
<name>A0A964T190_9HYPH</name>
<keyword evidence="2" id="KW-0808">Transferase</keyword>
<dbReference type="OrthoDB" id="1425928at2"/>
<dbReference type="PANTHER" id="PTHR36836">
    <property type="entry name" value="COLANIC ACID BIOSYNTHESIS PROTEIN WCAK"/>
    <property type="match status" value="1"/>
</dbReference>
<dbReference type="EMBL" id="SPKJ01000004">
    <property type="protein sequence ID" value="MYZ46568.1"/>
    <property type="molecule type" value="Genomic_DNA"/>
</dbReference>
<feature type="domain" description="Polysaccharide pyruvyl transferase" evidence="1">
    <location>
        <begin position="17"/>
        <end position="310"/>
    </location>
</feature>
<dbReference type="PANTHER" id="PTHR36836:SF1">
    <property type="entry name" value="COLANIC ACID BIOSYNTHESIS PROTEIN WCAK"/>
    <property type="match status" value="1"/>
</dbReference>
<organism evidence="2 3">
    <name type="scientific">Propylenella binzhouense</name>
    <dbReference type="NCBI Taxonomy" id="2555902"/>
    <lineage>
        <taxon>Bacteria</taxon>
        <taxon>Pseudomonadati</taxon>
        <taxon>Pseudomonadota</taxon>
        <taxon>Alphaproteobacteria</taxon>
        <taxon>Hyphomicrobiales</taxon>
        <taxon>Propylenellaceae</taxon>
        <taxon>Propylenella</taxon>
    </lineage>
</organism>